<dbReference type="InterPro" id="IPR000169">
    <property type="entry name" value="Pept_cys_AS"/>
</dbReference>
<evidence type="ECO:0000259" key="8">
    <source>
        <dbReference type="SMART" id="SM00645"/>
    </source>
</evidence>
<dbReference type="InterPro" id="IPR013201">
    <property type="entry name" value="Prot_inhib_I29"/>
</dbReference>
<feature type="domain" description="Peptidase C1A papain C-terminal" evidence="8">
    <location>
        <begin position="118"/>
        <end position="314"/>
    </location>
</feature>
<dbReference type="SMART" id="SM00848">
    <property type="entry name" value="Inhibitor_I29"/>
    <property type="match status" value="1"/>
</dbReference>
<sequence>MSSFTFTLVLVLYFLLLLVNSSEIKEFSIYLQKFNKESISETPVFHKKYQNYKTNFEFQRFLNGTHKHLSAYYGPTKFSDLSPEEFKDQYLSDLKVSRKTKDENQHHTPSNFFRRLDIPKRVDWRNFSNINFVTPVKNQKKCGGCWAFSATETIEIIDCATYNDGCSGGDPYRAVKWLKDTQSPLTTEKKYPLTDTSDSCRIIVNNSDGVIVKSGNFQRLVGREDKILLLLNTSPVSVAVDATTWNNYLGGIIQYHCETHINHAVQIVGYDISGDVPYYIVRNSWGTDYGHKGYLYIKIGENLCGIAEEVTTVTVQ</sequence>
<keyword evidence="3 10" id="KW-0378">Hydrolase</keyword>
<dbReference type="InterPro" id="IPR038765">
    <property type="entry name" value="Papain-like_cys_pep_sf"/>
</dbReference>
<evidence type="ECO:0000259" key="9">
    <source>
        <dbReference type="SMART" id="SM00848"/>
    </source>
</evidence>
<dbReference type="Gene3D" id="3.90.70.10">
    <property type="entry name" value="Cysteine proteinases"/>
    <property type="match status" value="1"/>
</dbReference>
<proteinExistence type="inferred from homology"/>
<dbReference type="PRINTS" id="PR00705">
    <property type="entry name" value="PAPAIN"/>
</dbReference>
<dbReference type="EMBL" id="CAJPWZ010002747">
    <property type="protein sequence ID" value="CAG2244747.1"/>
    <property type="molecule type" value="Genomic_DNA"/>
</dbReference>
<dbReference type="OrthoDB" id="498368at2759"/>
<feature type="domain" description="Cathepsin propeptide inhibitor" evidence="9">
    <location>
        <begin position="27"/>
        <end position="86"/>
    </location>
</feature>
<dbReference type="GO" id="GO:0006508">
    <property type="term" value="P:proteolysis"/>
    <property type="evidence" value="ECO:0007669"/>
    <property type="project" value="UniProtKB-KW"/>
</dbReference>
<keyword evidence="11" id="KW-1185">Reference proteome</keyword>
<dbReference type="AlphaFoldDB" id="A0A8S3UM85"/>
<comment type="caution">
    <text evidence="10">The sequence shown here is derived from an EMBL/GenBank/DDBJ whole genome shotgun (WGS) entry which is preliminary data.</text>
</comment>
<dbReference type="CDD" id="cd02248">
    <property type="entry name" value="Peptidase_C1A"/>
    <property type="match status" value="1"/>
</dbReference>
<evidence type="ECO:0000256" key="4">
    <source>
        <dbReference type="ARBA" id="ARBA00022807"/>
    </source>
</evidence>
<dbReference type="Pfam" id="PF08246">
    <property type="entry name" value="Inhibitor_I29"/>
    <property type="match status" value="1"/>
</dbReference>
<feature type="signal peptide" evidence="7">
    <location>
        <begin position="1"/>
        <end position="21"/>
    </location>
</feature>
<keyword evidence="7" id="KW-0732">Signal</keyword>
<comment type="similarity">
    <text evidence="1">Belongs to the peptidase C1 family.</text>
</comment>
<organism evidence="10 11">
    <name type="scientific">Mytilus edulis</name>
    <name type="common">Blue mussel</name>
    <dbReference type="NCBI Taxonomy" id="6550"/>
    <lineage>
        <taxon>Eukaryota</taxon>
        <taxon>Metazoa</taxon>
        <taxon>Spiralia</taxon>
        <taxon>Lophotrochozoa</taxon>
        <taxon>Mollusca</taxon>
        <taxon>Bivalvia</taxon>
        <taxon>Autobranchia</taxon>
        <taxon>Pteriomorphia</taxon>
        <taxon>Mytilida</taxon>
        <taxon>Mytiloidea</taxon>
        <taxon>Mytilidae</taxon>
        <taxon>Mytilinae</taxon>
        <taxon>Mytilus</taxon>
    </lineage>
</organism>
<evidence type="ECO:0000256" key="6">
    <source>
        <dbReference type="ARBA" id="ARBA00023157"/>
    </source>
</evidence>
<dbReference type="SUPFAM" id="SSF54001">
    <property type="entry name" value="Cysteine proteinases"/>
    <property type="match status" value="1"/>
</dbReference>
<evidence type="ECO:0000313" key="11">
    <source>
        <dbReference type="Proteomes" id="UP000683360"/>
    </source>
</evidence>
<gene>
    <name evidence="10" type="ORF">MEDL_56793</name>
</gene>
<evidence type="ECO:0000256" key="1">
    <source>
        <dbReference type="ARBA" id="ARBA00008455"/>
    </source>
</evidence>
<evidence type="ECO:0000256" key="2">
    <source>
        <dbReference type="ARBA" id="ARBA00022670"/>
    </source>
</evidence>
<keyword evidence="6" id="KW-1015">Disulfide bond</keyword>
<protein>
    <submittedName>
        <fullName evidence="10">CTSO</fullName>
        <ecNumber evidence="10">3.4.22.42</ecNumber>
    </submittedName>
</protein>
<evidence type="ECO:0000256" key="3">
    <source>
        <dbReference type="ARBA" id="ARBA00022801"/>
    </source>
</evidence>
<dbReference type="Proteomes" id="UP000683360">
    <property type="component" value="Unassembled WGS sequence"/>
</dbReference>
<dbReference type="InterPro" id="IPR025660">
    <property type="entry name" value="Pept_his_AS"/>
</dbReference>
<dbReference type="GO" id="GO:0008234">
    <property type="term" value="F:cysteine-type peptidase activity"/>
    <property type="evidence" value="ECO:0007669"/>
    <property type="project" value="UniProtKB-KW"/>
</dbReference>
<dbReference type="PROSITE" id="PS00639">
    <property type="entry name" value="THIOL_PROTEASE_HIS"/>
    <property type="match status" value="1"/>
</dbReference>
<dbReference type="InterPro" id="IPR013128">
    <property type="entry name" value="Peptidase_C1A"/>
</dbReference>
<keyword evidence="5" id="KW-0865">Zymogen</keyword>
<feature type="chain" id="PRO_5035872698" evidence="7">
    <location>
        <begin position="22"/>
        <end position="316"/>
    </location>
</feature>
<accession>A0A8S3UM85</accession>
<evidence type="ECO:0000256" key="5">
    <source>
        <dbReference type="ARBA" id="ARBA00023145"/>
    </source>
</evidence>
<evidence type="ECO:0000313" key="10">
    <source>
        <dbReference type="EMBL" id="CAG2244747.1"/>
    </source>
</evidence>
<reference evidence="10" key="1">
    <citation type="submission" date="2021-03" db="EMBL/GenBank/DDBJ databases">
        <authorList>
            <person name="Bekaert M."/>
        </authorList>
    </citation>
    <scope>NUCLEOTIDE SEQUENCE</scope>
</reference>
<keyword evidence="2" id="KW-0645">Protease</keyword>
<evidence type="ECO:0000256" key="7">
    <source>
        <dbReference type="SAM" id="SignalP"/>
    </source>
</evidence>
<dbReference type="PANTHER" id="PTHR12411">
    <property type="entry name" value="CYSTEINE PROTEASE FAMILY C1-RELATED"/>
    <property type="match status" value="1"/>
</dbReference>
<dbReference type="InterPro" id="IPR000668">
    <property type="entry name" value="Peptidase_C1A_C"/>
</dbReference>
<keyword evidence="4" id="KW-0788">Thiol protease</keyword>
<dbReference type="InterPro" id="IPR039417">
    <property type="entry name" value="Peptidase_C1A_papain-like"/>
</dbReference>
<dbReference type="Pfam" id="PF00112">
    <property type="entry name" value="Peptidase_C1"/>
    <property type="match status" value="1"/>
</dbReference>
<name>A0A8S3UM85_MYTED</name>
<dbReference type="PROSITE" id="PS00139">
    <property type="entry name" value="THIOL_PROTEASE_CYS"/>
    <property type="match status" value="1"/>
</dbReference>
<dbReference type="SMART" id="SM00645">
    <property type="entry name" value="Pept_C1"/>
    <property type="match status" value="1"/>
</dbReference>
<dbReference type="EC" id="3.4.22.42" evidence="10"/>